<dbReference type="InterPro" id="IPR016181">
    <property type="entry name" value="Acyl_CoA_acyltransferase"/>
</dbReference>
<evidence type="ECO:0000313" key="2">
    <source>
        <dbReference type="EMBL" id="RIE13075.1"/>
    </source>
</evidence>
<keyword evidence="4" id="KW-1185">Reference proteome</keyword>
<evidence type="ECO:0000313" key="5">
    <source>
        <dbReference type="Proteomes" id="UP000266042"/>
    </source>
</evidence>
<dbReference type="Gene3D" id="3.40.630.30">
    <property type="match status" value="1"/>
</dbReference>
<protein>
    <submittedName>
        <fullName evidence="2">N-acetyltransferase</fullName>
    </submittedName>
</protein>
<dbReference type="AlphaFoldDB" id="A0A398DD59"/>
<dbReference type="GO" id="GO:0016747">
    <property type="term" value="F:acyltransferase activity, transferring groups other than amino-acyl groups"/>
    <property type="evidence" value="ECO:0007669"/>
    <property type="project" value="InterPro"/>
</dbReference>
<evidence type="ECO:0000313" key="3">
    <source>
        <dbReference type="EMBL" id="RIE13182.1"/>
    </source>
</evidence>
<dbReference type="RefSeq" id="WP_119087810.1">
    <property type="nucleotide sequence ID" value="NZ_QXIV01000037.1"/>
</dbReference>
<organism evidence="2 5">
    <name type="scientific">Candidatus Cryosericum hinesii</name>
    <dbReference type="NCBI Taxonomy" id="2290915"/>
    <lineage>
        <taxon>Bacteria</taxon>
        <taxon>Pseudomonadati</taxon>
        <taxon>Caldisericota/Cryosericota group</taxon>
        <taxon>Candidatus Cryosericota</taxon>
        <taxon>Candidatus Cryosericia</taxon>
        <taxon>Candidatus Cryosericales</taxon>
        <taxon>Candidatus Cryosericaceae</taxon>
        <taxon>Candidatus Cryosericum</taxon>
    </lineage>
</organism>
<dbReference type="PANTHER" id="PTHR43415">
    <property type="entry name" value="SPERMIDINE N(1)-ACETYLTRANSFERASE"/>
    <property type="match status" value="1"/>
</dbReference>
<dbReference type="SUPFAM" id="SSF55729">
    <property type="entry name" value="Acyl-CoA N-acyltransferases (Nat)"/>
    <property type="match status" value="1"/>
</dbReference>
<evidence type="ECO:0000259" key="1">
    <source>
        <dbReference type="PROSITE" id="PS51186"/>
    </source>
</evidence>
<keyword evidence="2" id="KW-0808">Transferase</keyword>
<dbReference type="PROSITE" id="PS51186">
    <property type="entry name" value="GNAT"/>
    <property type="match status" value="1"/>
</dbReference>
<proteinExistence type="predicted"/>
<dbReference type="InterPro" id="IPR000182">
    <property type="entry name" value="GNAT_dom"/>
</dbReference>
<comment type="caution">
    <text evidence="2">The sequence shown here is derived from an EMBL/GenBank/DDBJ whole genome shotgun (WGS) entry which is preliminary data.</text>
</comment>
<reference evidence="4 5" key="1">
    <citation type="submission" date="2018-09" db="EMBL/GenBank/DDBJ databases">
        <title>Discovery and Ecogenomic Context for Candidatus Cryosericales, a Global Caldiserica Order Active in Thawing Permafrost.</title>
        <authorList>
            <person name="Martinez M.A."/>
            <person name="Woodcroft B.J."/>
            <person name="Ignacio Espinoza J.C."/>
            <person name="Zayed A."/>
            <person name="Singleton C.M."/>
            <person name="Boyd J."/>
            <person name="Li Y.-F."/>
            <person name="Purvine S."/>
            <person name="Maughan H."/>
            <person name="Hodgkins S.B."/>
            <person name="Anderson D."/>
            <person name="Sederholm M."/>
            <person name="Temperton B."/>
            <person name="Saleska S.R."/>
            <person name="Tyson G.W."/>
            <person name="Rich V.I."/>
        </authorList>
    </citation>
    <scope>NUCLEOTIDE SEQUENCE [LARGE SCALE GENOMIC DNA]</scope>
    <source>
        <strain evidence="3 4">SMC2</strain>
        <strain evidence="2 5">SMC3</strain>
    </source>
</reference>
<evidence type="ECO:0000313" key="4">
    <source>
        <dbReference type="Proteomes" id="UP000265724"/>
    </source>
</evidence>
<name>A0A398DD59_9BACT</name>
<dbReference type="PANTHER" id="PTHR43415:SF3">
    <property type="entry name" value="GNAT-FAMILY ACETYLTRANSFERASE"/>
    <property type="match status" value="1"/>
</dbReference>
<sequence>MENLPVIMTGTKVVLTPACREDVPAYLRWITDPELNVFLLDYGNVFTLEQEYAWYEEAVAKADSHAVHMDIRLVGDQKLIGDCVLFDINHKEGTAEVGILVGEKEYHSKGYGSEALFLLCRYGFDKLNLHSILLRHLSINARGDKAYRKVGFRELGCFRESVVRDRVRHDMVYMDLLEPELRNPATGEK</sequence>
<dbReference type="Pfam" id="PF13302">
    <property type="entry name" value="Acetyltransf_3"/>
    <property type="match status" value="1"/>
</dbReference>
<accession>A0A398DD59</accession>
<dbReference type="EMBL" id="QXIW01000027">
    <property type="protein sequence ID" value="RIE13075.1"/>
    <property type="molecule type" value="Genomic_DNA"/>
</dbReference>
<dbReference type="Proteomes" id="UP000266042">
    <property type="component" value="Unassembled WGS sequence"/>
</dbReference>
<feature type="domain" description="N-acetyltransferase" evidence="1">
    <location>
        <begin position="13"/>
        <end position="179"/>
    </location>
</feature>
<gene>
    <name evidence="3" type="ORF">SMC2_05820</name>
    <name evidence="2" type="ORF">SMC3_05430</name>
</gene>
<dbReference type="EMBL" id="QXIX01000045">
    <property type="protein sequence ID" value="RIE13182.1"/>
    <property type="molecule type" value="Genomic_DNA"/>
</dbReference>
<dbReference type="Proteomes" id="UP000265724">
    <property type="component" value="Unassembled WGS sequence"/>
</dbReference>